<dbReference type="SMART" id="SM00448">
    <property type="entry name" value="REC"/>
    <property type="match status" value="1"/>
</dbReference>
<sequence>MEGQCKVLLVDDEADFADTLVKRLGKRGMDAAARYSGGTALDYLEDHPVDVVVLDVKMPGMDGIDCLRKIKERYPLVEVVLLTGHASLDVAINGMELGAFDYLMKPADMDDLRYKIEDALNRKRLAERRIAREKEKLQTLGQESKA</sequence>
<keyword evidence="2" id="KW-0902">Two-component regulatory system</keyword>
<dbReference type="EMBL" id="CP003221">
    <property type="protein sequence ID" value="EGJ51625.1"/>
    <property type="molecule type" value="Genomic_DNA"/>
</dbReference>
<evidence type="ECO:0000256" key="5">
    <source>
        <dbReference type="SAM" id="Coils"/>
    </source>
</evidence>
<protein>
    <submittedName>
        <fullName evidence="7">Response regulator receiver protein</fullName>
    </submittedName>
</protein>
<dbReference type="KEGG" id="daf:Desaf_3336"/>
<dbReference type="HOGENOM" id="CLU_000445_69_8_7"/>
<dbReference type="STRING" id="690850.Desaf_3336"/>
<feature type="domain" description="Response regulatory" evidence="6">
    <location>
        <begin position="6"/>
        <end position="120"/>
    </location>
</feature>
<accession>F3Z483</accession>
<dbReference type="RefSeq" id="WP_014261245.1">
    <property type="nucleotide sequence ID" value="NC_016629.1"/>
</dbReference>
<dbReference type="eggNOG" id="COG2204">
    <property type="taxonomic scope" value="Bacteria"/>
</dbReference>
<keyword evidence="8" id="KW-1185">Reference proteome</keyword>
<dbReference type="PANTHER" id="PTHR48111">
    <property type="entry name" value="REGULATOR OF RPOS"/>
    <property type="match status" value="1"/>
</dbReference>
<dbReference type="AlphaFoldDB" id="F3Z483"/>
<evidence type="ECO:0000256" key="1">
    <source>
        <dbReference type="ARBA" id="ARBA00022553"/>
    </source>
</evidence>
<dbReference type="InterPro" id="IPR039420">
    <property type="entry name" value="WalR-like"/>
</dbReference>
<proteinExistence type="predicted"/>
<gene>
    <name evidence="7" type="ORF">Desaf_3336</name>
</gene>
<dbReference type="Pfam" id="PF00072">
    <property type="entry name" value="Response_reg"/>
    <property type="match status" value="1"/>
</dbReference>
<keyword evidence="1 4" id="KW-0597">Phosphoprotein</keyword>
<dbReference type="PROSITE" id="PS50110">
    <property type="entry name" value="RESPONSE_REGULATORY"/>
    <property type="match status" value="1"/>
</dbReference>
<dbReference type="GO" id="GO:0005829">
    <property type="term" value="C:cytosol"/>
    <property type="evidence" value="ECO:0007669"/>
    <property type="project" value="TreeGrafter"/>
</dbReference>
<feature type="modified residue" description="4-aspartylphosphate" evidence="4">
    <location>
        <position position="55"/>
    </location>
</feature>
<organism evidence="7 8">
    <name type="scientific">Desulfocurvibacter africanus subsp. africanus str. Walvis Bay</name>
    <dbReference type="NCBI Taxonomy" id="690850"/>
    <lineage>
        <taxon>Bacteria</taxon>
        <taxon>Pseudomonadati</taxon>
        <taxon>Thermodesulfobacteriota</taxon>
        <taxon>Desulfovibrionia</taxon>
        <taxon>Desulfovibrionales</taxon>
        <taxon>Desulfovibrionaceae</taxon>
        <taxon>Desulfocurvibacter</taxon>
    </lineage>
</organism>
<evidence type="ECO:0000313" key="8">
    <source>
        <dbReference type="Proteomes" id="UP000007844"/>
    </source>
</evidence>
<keyword evidence="3" id="KW-0238">DNA-binding</keyword>
<dbReference type="InterPro" id="IPR011006">
    <property type="entry name" value="CheY-like_superfamily"/>
</dbReference>
<dbReference type="SUPFAM" id="SSF52172">
    <property type="entry name" value="CheY-like"/>
    <property type="match status" value="1"/>
</dbReference>
<dbReference type="GO" id="GO:0000156">
    <property type="term" value="F:phosphorelay response regulator activity"/>
    <property type="evidence" value="ECO:0007669"/>
    <property type="project" value="TreeGrafter"/>
</dbReference>
<reference evidence="7 8" key="1">
    <citation type="journal article" date="2011" name="J. Bacteriol.">
        <title>Genome sequence of the mercury-methylating and pleomorphic Desulfovibrio africanus Strain Walvis Bay.</title>
        <authorList>
            <person name="Brown S.D."/>
            <person name="Wall J.D."/>
            <person name="Kucken A.M."/>
            <person name="Gilmour C.C."/>
            <person name="Podar M."/>
            <person name="Brandt C.C."/>
            <person name="Teshima H."/>
            <person name="Detter J.C."/>
            <person name="Han C.S."/>
            <person name="Land M.L."/>
            <person name="Lucas S."/>
            <person name="Han J."/>
            <person name="Pennacchio L."/>
            <person name="Nolan M."/>
            <person name="Pitluck S."/>
            <person name="Woyke T."/>
            <person name="Goodwin L."/>
            <person name="Palumbo A.V."/>
            <person name="Elias D.A."/>
        </authorList>
    </citation>
    <scope>NUCLEOTIDE SEQUENCE [LARGE SCALE GENOMIC DNA]</scope>
    <source>
        <strain evidence="7 8">Walvis Bay</strain>
    </source>
</reference>
<dbReference type="InterPro" id="IPR001789">
    <property type="entry name" value="Sig_transdc_resp-reg_receiver"/>
</dbReference>
<dbReference type="GO" id="GO:0006355">
    <property type="term" value="P:regulation of DNA-templated transcription"/>
    <property type="evidence" value="ECO:0007669"/>
    <property type="project" value="TreeGrafter"/>
</dbReference>
<dbReference type="PANTHER" id="PTHR48111:SF40">
    <property type="entry name" value="PHOSPHATE REGULON TRANSCRIPTIONAL REGULATORY PROTEIN PHOB"/>
    <property type="match status" value="1"/>
</dbReference>
<dbReference type="Proteomes" id="UP000007844">
    <property type="component" value="Chromosome"/>
</dbReference>
<dbReference type="GO" id="GO:0000976">
    <property type="term" value="F:transcription cis-regulatory region binding"/>
    <property type="evidence" value="ECO:0007669"/>
    <property type="project" value="TreeGrafter"/>
</dbReference>
<keyword evidence="5" id="KW-0175">Coiled coil</keyword>
<feature type="coiled-coil region" evidence="5">
    <location>
        <begin position="109"/>
        <end position="143"/>
    </location>
</feature>
<evidence type="ECO:0000256" key="4">
    <source>
        <dbReference type="PROSITE-ProRule" id="PRU00169"/>
    </source>
</evidence>
<dbReference type="Gene3D" id="3.40.50.2300">
    <property type="match status" value="1"/>
</dbReference>
<evidence type="ECO:0000313" key="7">
    <source>
        <dbReference type="EMBL" id="EGJ51625.1"/>
    </source>
</evidence>
<evidence type="ECO:0000256" key="3">
    <source>
        <dbReference type="ARBA" id="ARBA00023125"/>
    </source>
</evidence>
<dbReference type="GO" id="GO:0032993">
    <property type="term" value="C:protein-DNA complex"/>
    <property type="evidence" value="ECO:0007669"/>
    <property type="project" value="TreeGrafter"/>
</dbReference>
<evidence type="ECO:0000259" key="6">
    <source>
        <dbReference type="PROSITE" id="PS50110"/>
    </source>
</evidence>
<evidence type="ECO:0000256" key="2">
    <source>
        <dbReference type="ARBA" id="ARBA00023012"/>
    </source>
</evidence>
<name>F3Z483_DESAF</name>